<keyword evidence="3" id="KW-0472">Membrane</keyword>
<evidence type="ECO:0000313" key="5">
    <source>
        <dbReference type="Proteomes" id="UP001596410"/>
    </source>
</evidence>
<dbReference type="InterPro" id="IPR012902">
    <property type="entry name" value="N_methyl_site"/>
</dbReference>
<evidence type="ECO:0000256" key="3">
    <source>
        <dbReference type="SAM" id="Phobius"/>
    </source>
</evidence>
<dbReference type="RefSeq" id="WP_204707207.1">
    <property type="nucleotide sequence ID" value="NZ_JBHSZV010000014.1"/>
</dbReference>
<dbReference type="PROSITE" id="PS00409">
    <property type="entry name" value="PROKAR_NTER_METHYL"/>
    <property type="match status" value="1"/>
</dbReference>
<evidence type="ECO:0000256" key="1">
    <source>
        <dbReference type="ARBA" id="ARBA00004241"/>
    </source>
</evidence>
<keyword evidence="2" id="KW-0178">Competence</keyword>
<comment type="caution">
    <text evidence="4">The sequence shown here is derived from an EMBL/GenBank/DDBJ whole genome shotgun (WGS) entry which is preliminary data.</text>
</comment>
<comment type="subcellular location">
    <subcellularLocation>
        <location evidence="1">Cell surface</location>
    </subcellularLocation>
</comment>
<dbReference type="Pfam" id="PF07963">
    <property type="entry name" value="N_methyl"/>
    <property type="match status" value="1"/>
</dbReference>
<keyword evidence="5" id="KW-1185">Reference proteome</keyword>
<evidence type="ECO:0000313" key="4">
    <source>
        <dbReference type="EMBL" id="MFC7061635.1"/>
    </source>
</evidence>
<feature type="transmembrane region" description="Helical" evidence="3">
    <location>
        <begin position="12"/>
        <end position="35"/>
    </location>
</feature>
<keyword evidence="3" id="KW-0812">Transmembrane</keyword>
<protein>
    <submittedName>
        <fullName evidence="4">Prepilin-type N-terminal cleavage/methylation domain-containing protein</fullName>
    </submittedName>
</protein>
<proteinExistence type="predicted"/>
<gene>
    <name evidence="4" type="ORF">ACFQIC_07155</name>
</gene>
<keyword evidence="3" id="KW-1133">Transmembrane helix</keyword>
<reference evidence="5" key="1">
    <citation type="journal article" date="2019" name="Int. J. Syst. Evol. Microbiol.">
        <title>The Global Catalogue of Microorganisms (GCM) 10K type strain sequencing project: providing services to taxonomists for standard genome sequencing and annotation.</title>
        <authorList>
            <consortium name="The Broad Institute Genomics Platform"/>
            <consortium name="The Broad Institute Genome Sequencing Center for Infectious Disease"/>
            <person name="Wu L."/>
            <person name="Ma J."/>
        </authorList>
    </citation>
    <scope>NUCLEOTIDE SEQUENCE [LARGE SCALE GENOMIC DNA]</scope>
    <source>
        <strain evidence="5">CGMCC 4.1621</strain>
    </source>
</reference>
<dbReference type="Proteomes" id="UP001596410">
    <property type="component" value="Unassembled WGS sequence"/>
</dbReference>
<evidence type="ECO:0000256" key="2">
    <source>
        <dbReference type="ARBA" id="ARBA00023287"/>
    </source>
</evidence>
<name>A0ABW2EH20_9BACI</name>
<sequence length="389" mass="42849">MRRYRLLNEKGITLVELLAALALLGMITAIAGSLFSQTMNSSSTVEDQINLKQKTNQILSHLREQTKQEPVEICYKNDQVIYVNGENLLGSEHVFISQLYIENGQNSLSKSSECLTTTTKSPINIDITVDTKGQNSSDYQTSTIIIPRPKSDLVLDENQQQDFFSDSKEFKNLDPIHHQPYQKGIPSQIKCSFDENTKISEERVHAPTWGTECAQTTFSLSVWYPYNLTLNSGGSPVELSVQKNLYVDKKTTLIGDATIEVRGDALFENTVTLKGNSTMSANNLYFKNGGVIQENTSLQSKGSMRIDETLTLMGDAEISADGNLFIDGPIEMHNDTYISSKKDIIISNNVGLSWSTGTICAEGEIIGQGYVESNINLLSNQGVGGCSSP</sequence>
<accession>A0ABW2EH20</accession>
<organism evidence="4 5">
    <name type="scientific">Halobacillus seohaensis</name>
    <dbReference type="NCBI Taxonomy" id="447421"/>
    <lineage>
        <taxon>Bacteria</taxon>
        <taxon>Bacillati</taxon>
        <taxon>Bacillota</taxon>
        <taxon>Bacilli</taxon>
        <taxon>Bacillales</taxon>
        <taxon>Bacillaceae</taxon>
        <taxon>Halobacillus</taxon>
    </lineage>
</organism>
<dbReference type="EMBL" id="JBHSZV010000014">
    <property type="protein sequence ID" value="MFC7061635.1"/>
    <property type="molecule type" value="Genomic_DNA"/>
</dbReference>